<reference evidence="1 2" key="1">
    <citation type="submission" date="2020-03" db="EMBL/GenBank/DDBJ databases">
        <title>Draft Genome Sequence of Cudoniella acicularis.</title>
        <authorList>
            <person name="Buettner E."/>
            <person name="Kellner H."/>
        </authorList>
    </citation>
    <scope>NUCLEOTIDE SEQUENCE [LARGE SCALE GENOMIC DNA]</scope>
    <source>
        <strain evidence="1 2">DSM 108380</strain>
    </source>
</reference>
<dbReference type="Proteomes" id="UP000566819">
    <property type="component" value="Unassembled WGS sequence"/>
</dbReference>
<dbReference type="OrthoDB" id="2157530at2759"/>
<organism evidence="1 2">
    <name type="scientific">Cudoniella acicularis</name>
    <dbReference type="NCBI Taxonomy" id="354080"/>
    <lineage>
        <taxon>Eukaryota</taxon>
        <taxon>Fungi</taxon>
        <taxon>Dikarya</taxon>
        <taxon>Ascomycota</taxon>
        <taxon>Pezizomycotina</taxon>
        <taxon>Leotiomycetes</taxon>
        <taxon>Helotiales</taxon>
        <taxon>Tricladiaceae</taxon>
        <taxon>Cudoniella</taxon>
    </lineage>
</organism>
<comment type="caution">
    <text evidence="1">The sequence shown here is derived from an EMBL/GenBank/DDBJ whole genome shotgun (WGS) entry which is preliminary data.</text>
</comment>
<protein>
    <recommendedName>
        <fullName evidence="3">Heterokaryon incompatibility domain-containing protein</fullName>
    </recommendedName>
</protein>
<proteinExistence type="predicted"/>
<dbReference type="PANTHER" id="PTHR24148:SF73">
    <property type="entry name" value="HET DOMAIN PROTEIN (AFU_ORTHOLOGUE AFUA_8G01020)"/>
    <property type="match status" value="1"/>
</dbReference>
<evidence type="ECO:0008006" key="3">
    <source>
        <dbReference type="Google" id="ProtNLM"/>
    </source>
</evidence>
<evidence type="ECO:0000313" key="2">
    <source>
        <dbReference type="Proteomes" id="UP000566819"/>
    </source>
</evidence>
<dbReference type="AlphaFoldDB" id="A0A8H4VYS4"/>
<accession>A0A8H4VYS4</accession>
<dbReference type="EMBL" id="JAAMPI010001002">
    <property type="protein sequence ID" value="KAF4627252.1"/>
    <property type="molecule type" value="Genomic_DNA"/>
</dbReference>
<sequence length="613" mass="70351">MGWDLLIRSASTWEQRFFVTVTGVLLHFVVIPLDSYTVQCRTCALEHGTSQRMCAACFDEEDAEHKSRHDFFRVWQKLDNAIDPKNQLGTEYQIRLSCKQCPDLDTKKFDSRLKFEHKHPELILRMAPPRSEYLRLQEYRFCAQQKHPLTTARGPACSQCWNFLVWSGKSARSSDTAFKWIAEEPKRAQILFNEMLKVLKLKPDFLNLMRKEGLTGPHGAELRALAAKIRFPAYDLDLINPMVALQKRPYFTRVWVIQETFYAKKIQVYCGNDNVEWDTGLPGPSKLAAVRREKEKSTSDLFKDFDEPLRSMLTASFKLIEFNSMDFGQKISAIFKLAKNTVNKVVTAKEEPPFRHLLVVLLNYWNFSASDPKDKVYALLNLTWMKGIQIDYSEDWSVADVLKNTAYTIIAESGGLNILTVSKCSRPTKNFLPSWALDWSEFDSKALAFQINPRYSQYLMENPFKVNGNTLTLSGYLIDQIVEVGPVLAHHALDLKTQAAKNCVIDTLLAWDALAMRPPLAPADAEAVLCLTLSRGTYLVLMLGRLYGDMVPYGMESIWFGYASEWRMVYSYSVWQRAGGRQTLRAHHVILSSFDDYSWEPKEAPKDPEPNLY</sequence>
<evidence type="ECO:0000313" key="1">
    <source>
        <dbReference type="EMBL" id="KAF4627252.1"/>
    </source>
</evidence>
<gene>
    <name evidence="1" type="ORF">G7Y89_g10905</name>
</gene>
<keyword evidence="2" id="KW-1185">Reference proteome</keyword>
<dbReference type="PANTHER" id="PTHR24148">
    <property type="entry name" value="ANKYRIN REPEAT DOMAIN-CONTAINING PROTEIN 39 HOMOLOG-RELATED"/>
    <property type="match status" value="1"/>
</dbReference>
<name>A0A8H4VYS4_9HELO</name>
<dbReference type="InterPro" id="IPR052895">
    <property type="entry name" value="HetReg/Transcr_Mod"/>
</dbReference>